<evidence type="ECO:0000256" key="1">
    <source>
        <dbReference type="ARBA" id="ARBA00022603"/>
    </source>
</evidence>
<evidence type="ECO:0000256" key="8">
    <source>
        <dbReference type="SAM" id="Phobius"/>
    </source>
</evidence>
<dbReference type="GO" id="GO:0045814">
    <property type="term" value="P:negative regulation of gene expression, epigenetic"/>
    <property type="evidence" value="ECO:0007669"/>
    <property type="project" value="TreeGrafter"/>
</dbReference>
<dbReference type="SUPFAM" id="SSF144232">
    <property type="entry name" value="HIT/MYND zinc finger-like"/>
    <property type="match status" value="1"/>
</dbReference>
<dbReference type="PANTHER" id="PTHR46402">
    <property type="entry name" value="SET AND MYND DOMAIN-CONTAINING PROTEIN 5"/>
    <property type="match status" value="1"/>
</dbReference>
<feature type="domain" description="MYND-type" evidence="9">
    <location>
        <begin position="206"/>
        <end position="273"/>
    </location>
</feature>
<sequence length="337" mass="38500">MSGDDANDDRTLVAVANDLPSTMNQFVGFTSKEESDLILHIRRTVLHSDEDSTNDAITASASTLSLAILDFKVERAKQKHAAESFEEAFYECWKIPQEQRPLEIWKIGGECCKKLRVFAVAQRWFSEAIHVCRSNNSDLNVKLEQARIARFFNNYLTHYPMIDIRVDQRGKGIYSKRVISPGEDIFTDIPLVHAQTVDTLSISPACATCTTSLLTPAVYFETTWSRMPEKLQRQIEEYWPPITLVPCSFCPFELYCSETCRQQAWDSYHKILCPSANPETMELFQFCANRQIIVRGTWNSIFSPMILAKLIAMIVLHVVNSVQIFIIVVNKKKITFP</sequence>
<evidence type="ECO:0000256" key="3">
    <source>
        <dbReference type="ARBA" id="ARBA00022691"/>
    </source>
</evidence>
<dbReference type="OrthoDB" id="5945798at2759"/>
<evidence type="ECO:0000256" key="4">
    <source>
        <dbReference type="ARBA" id="ARBA00022723"/>
    </source>
</evidence>
<protein>
    <recommendedName>
        <fullName evidence="9">MYND-type domain-containing protein</fullName>
    </recommendedName>
</protein>
<evidence type="ECO:0000256" key="2">
    <source>
        <dbReference type="ARBA" id="ARBA00022679"/>
    </source>
</evidence>
<evidence type="ECO:0000259" key="9">
    <source>
        <dbReference type="PROSITE" id="PS50865"/>
    </source>
</evidence>
<keyword evidence="1" id="KW-0489">Methyltransferase</keyword>
<reference evidence="10" key="1">
    <citation type="submission" date="2021-02" db="EMBL/GenBank/DDBJ databases">
        <authorList>
            <person name="Nowell W R."/>
        </authorList>
    </citation>
    <scope>NUCLEOTIDE SEQUENCE</scope>
</reference>
<name>A0A817PHC7_9BILA</name>
<keyword evidence="5 7" id="KW-0863">Zinc-finger</keyword>
<dbReference type="GO" id="GO:0042799">
    <property type="term" value="F:histone H4K20 methyltransferase activity"/>
    <property type="evidence" value="ECO:0007669"/>
    <property type="project" value="TreeGrafter"/>
</dbReference>
<dbReference type="EMBL" id="CAJNXB010001245">
    <property type="protein sequence ID" value="CAF3148863.1"/>
    <property type="molecule type" value="Genomic_DNA"/>
</dbReference>
<dbReference type="PANTHER" id="PTHR46402:SF2">
    <property type="entry name" value="HISTONE-LYSINE N-TRIMETHYLTRANSFERASE SMYD5"/>
    <property type="match status" value="1"/>
</dbReference>
<keyword evidence="8" id="KW-0812">Transmembrane</keyword>
<keyword evidence="8" id="KW-1133">Transmembrane helix</keyword>
<evidence type="ECO:0000313" key="10">
    <source>
        <dbReference type="EMBL" id="CAF3148863.1"/>
    </source>
</evidence>
<gene>
    <name evidence="10" type="ORF">TIS948_LOCUS9588</name>
</gene>
<keyword evidence="3" id="KW-0949">S-adenosyl-L-methionine</keyword>
<feature type="transmembrane region" description="Helical" evidence="8">
    <location>
        <begin position="310"/>
        <end position="329"/>
    </location>
</feature>
<organism evidence="10 11">
    <name type="scientific">Rotaria socialis</name>
    <dbReference type="NCBI Taxonomy" id="392032"/>
    <lineage>
        <taxon>Eukaryota</taxon>
        <taxon>Metazoa</taxon>
        <taxon>Spiralia</taxon>
        <taxon>Gnathifera</taxon>
        <taxon>Rotifera</taxon>
        <taxon>Eurotatoria</taxon>
        <taxon>Bdelloidea</taxon>
        <taxon>Philodinida</taxon>
        <taxon>Philodinidae</taxon>
        <taxon>Rotaria</taxon>
    </lineage>
</organism>
<evidence type="ECO:0000256" key="6">
    <source>
        <dbReference type="ARBA" id="ARBA00022833"/>
    </source>
</evidence>
<dbReference type="GO" id="GO:0032259">
    <property type="term" value="P:methylation"/>
    <property type="evidence" value="ECO:0007669"/>
    <property type="project" value="UniProtKB-KW"/>
</dbReference>
<dbReference type="AlphaFoldDB" id="A0A817PHC7"/>
<dbReference type="PROSITE" id="PS50865">
    <property type="entry name" value="ZF_MYND_2"/>
    <property type="match status" value="1"/>
</dbReference>
<dbReference type="Proteomes" id="UP000663825">
    <property type="component" value="Unassembled WGS sequence"/>
</dbReference>
<keyword evidence="6" id="KW-0862">Zinc</keyword>
<dbReference type="GO" id="GO:0008270">
    <property type="term" value="F:zinc ion binding"/>
    <property type="evidence" value="ECO:0007669"/>
    <property type="project" value="UniProtKB-KW"/>
</dbReference>
<evidence type="ECO:0000313" key="11">
    <source>
        <dbReference type="Proteomes" id="UP000663825"/>
    </source>
</evidence>
<dbReference type="Pfam" id="PF01753">
    <property type="entry name" value="zf-MYND"/>
    <property type="match status" value="1"/>
</dbReference>
<dbReference type="Gene3D" id="6.10.140.2220">
    <property type="match status" value="1"/>
</dbReference>
<accession>A0A817PHC7</accession>
<evidence type="ECO:0000256" key="7">
    <source>
        <dbReference type="PROSITE-ProRule" id="PRU00134"/>
    </source>
</evidence>
<keyword evidence="2" id="KW-0808">Transferase</keyword>
<dbReference type="InterPro" id="IPR002893">
    <property type="entry name" value="Znf_MYND"/>
</dbReference>
<proteinExistence type="predicted"/>
<comment type="caution">
    <text evidence="10">The sequence shown here is derived from an EMBL/GenBank/DDBJ whole genome shotgun (WGS) entry which is preliminary data.</text>
</comment>
<keyword evidence="8" id="KW-0472">Membrane</keyword>
<keyword evidence="4" id="KW-0479">Metal-binding</keyword>
<evidence type="ECO:0000256" key="5">
    <source>
        <dbReference type="ARBA" id="ARBA00022771"/>
    </source>
</evidence>